<name>A0A402AX51_9CHLR</name>
<evidence type="ECO:0000259" key="3">
    <source>
        <dbReference type="Pfam" id="PF11127"/>
    </source>
</evidence>
<dbReference type="InterPro" id="IPR021309">
    <property type="entry name" value="YgaP-like_TM"/>
</dbReference>
<feature type="domain" description="Inner membrane protein YgaP-like transmembrane" evidence="3">
    <location>
        <begin position="26"/>
        <end position="87"/>
    </location>
</feature>
<comment type="caution">
    <text evidence="4">The sequence shown here is derived from an EMBL/GenBank/DDBJ whole genome shotgun (WGS) entry which is preliminary data.</text>
</comment>
<dbReference type="Pfam" id="PF03364">
    <property type="entry name" value="Polyketide_cyc"/>
    <property type="match status" value="1"/>
</dbReference>
<feature type="domain" description="Coenzyme Q-binding protein COQ10 START" evidence="2">
    <location>
        <begin position="110"/>
        <end position="213"/>
    </location>
</feature>
<dbReference type="PANTHER" id="PTHR33824:SF7">
    <property type="entry name" value="POLYKETIDE CYCLASE_DEHYDRASE AND LIPID TRANSPORT SUPERFAMILY PROTEIN"/>
    <property type="match status" value="1"/>
</dbReference>
<dbReference type="EMBL" id="BIFS01000002">
    <property type="protein sequence ID" value="GCE23667.1"/>
    <property type="molecule type" value="Genomic_DNA"/>
</dbReference>
<dbReference type="AlphaFoldDB" id="A0A402AX51"/>
<accession>A0A402AX51</accession>
<sequence length="254" mass="27721">MASIQSIREERSDTPNKIDQLTNSSTNMGQIERWTSAIGGGALSTYGIMRRDWLGAGLAIIGGGLLYRGATGRSVLYKALNINTGGQQLSANVSTIPGNRGIRVSRSQTINRSAQDLYTFWRDIEMAPLYMPGIKTVNQTGERTSHWTASANSEWNAEILEDKPDQLIAWHVHGQPTTANAGKVYFHPAAGGRGTIATLELDFFQTDPLNKLASHITSSAAEYEAAEILRRFKELMETGEIPTVKGQPTGKGRK</sequence>
<evidence type="ECO:0000313" key="4">
    <source>
        <dbReference type="EMBL" id="GCE23667.1"/>
    </source>
</evidence>
<dbReference type="PANTHER" id="PTHR33824">
    <property type="entry name" value="POLYKETIDE CYCLASE/DEHYDRASE AND LIPID TRANSPORT SUPERFAMILY PROTEIN"/>
    <property type="match status" value="1"/>
</dbReference>
<dbReference type="InterPro" id="IPR023393">
    <property type="entry name" value="START-like_dom_sf"/>
</dbReference>
<dbReference type="InterPro" id="IPR047137">
    <property type="entry name" value="ORF3"/>
</dbReference>
<organism evidence="4 5">
    <name type="scientific">Dictyobacter kobayashii</name>
    <dbReference type="NCBI Taxonomy" id="2014872"/>
    <lineage>
        <taxon>Bacteria</taxon>
        <taxon>Bacillati</taxon>
        <taxon>Chloroflexota</taxon>
        <taxon>Ktedonobacteria</taxon>
        <taxon>Ktedonobacterales</taxon>
        <taxon>Dictyobacteraceae</taxon>
        <taxon>Dictyobacter</taxon>
    </lineage>
</organism>
<keyword evidence="5" id="KW-1185">Reference proteome</keyword>
<feature type="compositionally biased region" description="Basic and acidic residues" evidence="1">
    <location>
        <begin position="7"/>
        <end position="16"/>
    </location>
</feature>
<dbReference type="Pfam" id="PF11127">
    <property type="entry name" value="YgaP-like_TM"/>
    <property type="match status" value="1"/>
</dbReference>
<evidence type="ECO:0000256" key="1">
    <source>
        <dbReference type="SAM" id="MobiDB-lite"/>
    </source>
</evidence>
<dbReference type="CDD" id="cd07817">
    <property type="entry name" value="SRPBCC_8"/>
    <property type="match status" value="1"/>
</dbReference>
<proteinExistence type="predicted"/>
<reference evidence="5" key="1">
    <citation type="submission" date="2018-12" db="EMBL/GenBank/DDBJ databases">
        <title>Tengunoibacter tsumagoiensis gen. nov., sp. nov., Dictyobacter kobayashii sp. nov., D. alpinus sp. nov., and D. joshuensis sp. nov. and description of Dictyobacteraceae fam. nov. within the order Ktedonobacterales isolated from Tengu-no-mugimeshi.</title>
        <authorList>
            <person name="Wang C.M."/>
            <person name="Zheng Y."/>
            <person name="Sakai Y."/>
            <person name="Toyoda A."/>
            <person name="Minakuchi Y."/>
            <person name="Abe K."/>
            <person name="Yokota A."/>
            <person name="Yabe S."/>
        </authorList>
    </citation>
    <scope>NUCLEOTIDE SEQUENCE [LARGE SCALE GENOMIC DNA]</scope>
    <source>
        <strain evidence="5">Uno11</strain>
    </source>
</reference>
<evidence type="ECO:0000313" key="5">
    <source>
        <dbReference type="Proteomes" id="UP000287188"/>
    </source>
</evidence>
<evidence type="ECO:0000259" key="2">
    <source>
        <dbReference type="Pfam" id="PF03364"/>
    </source>
</evidence>
<dbReference type="SUPFAM" id="SSF55961">
    <property type="entry name" value="Bet v1-like"/>
    <property type="match status" value="1"/>
</dbReference>
<dbReference type="InterPro" id="IPR005031">
    <property type="entry name" value="COQ10_START"/>
</dbReference>
<gene>
    <name evidence="4" type="ORF">KDK_74670</name>
</gene>
<feature type="region of interest" description="Disordered" evidence="1">
    <location>
        <begin position="1"/>
        <end position="25"/>
    </location>
</feature>
<dbReference type="RefSeq" id="WP_126557055.1">
    <property type="nucleotide sequence ID" value="NZ_BIFS01000002.1"/>
</dbReference>
<dbReference type="OrthoDB" id="3695445at2"/>
<protein>
    <submittedName>
        <fullName evidence="4">Uncharacterized protein</fullName>
    </submittedName>
</protein>
<dbReference type="Proteomes" id="UP000287188">
    <property type="component" value="Unassembled WGS sequence"/>
</dbReference>
<dbReference type="Gene3D" id="3.30.530.20">
    <property type="match status" value="1"/>
</dbReference>